<reference evidence="1" key="1">
    <citation type="submission" date="2021-06" db="EMBL/GenBank/DDBJ databases">
        <authorList>
            <person name="Kallberg Y."/>
            <person name="Tangrot J."/>
            <person name="Rosling A."/>
        </authorList>
    </citation>
    <scope>NUCLEOTIDE SEQUENCE</scope>
    <source>
        <strain evidence="1">MA461A</strain>
    </source>
</reference>
<gene>
    <name evidence="1" type="ORF">RPERSI_LOCUS19099</name>
</gene>
<evidence type="ECO:0000313" key="2">
    <source>
        <dbReference type="Proteomes" id="UP000789920"/>
    </source>
</evidence>
<dbReference type="Proteomes" id="UP000789920">
    <property type="component" value="Unassembled WGS sequence"/>
</dbReference>
<evidence type="ECO:0000313" key="1">
    <source>
        <dbReference type="EMBL" id="CAG8790693.1"/>
    </source>
</evidence>
<dbReference type="EMBL" id="CAJVQC010051700">
    <property type="protein sequence ID" value="CAG8790693.1"/>
    <property type="molecule type" value="Genomic_DNA"/>
</dbReference>
<name>A0ACA9RFN6_9GLOM</name>
<feature type="non-terminal residue" evidence="1">
    <location>
        <position position="1"/>
    </location>
</feature>
<sequence>KKARWSKEHEITKKALNLMIWLNCNDEFFNIIEEFISTKIHELQLLEENKSALEQTANFQKNVHSPNSTNANNSQRNQNKYANCGSYGHNV</sequence>
<keyword evidence="2" id="KW-1185">Reference proteome</keyword>
<organism evidence="1 2">
    <name type="scientific">Racocetra persica</name>
    <dbReference type="NCBI Taxonomy" id="160502"/>
    <lineage>
        <taxon>Eukaryota</taxon>
        <taxon>Fungi</taxon>
        <taxon>Fungi incertae sedis</taxon>
        <taxon>Mucoromycota</taxon>
        <taxon>Glomeromycotina</taxon>
        <taxon>Glomeromycetes</taxon>
        <taxon>Diversisporales</taxon>
        <taxon>Gigasporaceae</taxon>
        <taxon>Racocetra</taxon>
    </lineage>
</organism>
<comment type="caution">
    <text evidence="1">The sequence shown here is derived from an EMBL/GenBank/DDBJ whole genome shotgun (WGS) entry which is preliminary data.</text>
</comment>
<proteinExistence type="predicted"/>
<protein>
    <submittedName>
        <fullName evidence="1">22036_t:CDS:1</fullName>
    </submittedName>
</protein>
<accession>A0ACA9RFN6</accession>